<comment type="caution">
    <text evidence="9">The sequence shown here is derived from an EMBL/GenBank/DDBJ whole genome shotgun (WGS) entry which is preliminary data.</text>
</comment>
<dbReference type="InterPro" id="IPR036426">
    <property type="entry name" value="Bulb-type_lectin_dom_sf"/>
</dbReference>
<dbReference type="EMBL" id="JABCJD010000009">
    <property type="protein sequence ID" value="NVO28948.1"/>
    <property type="molecule type" value="Genomic_DNA"/>
</dbReference>
<organism evidence="9 10">
    <name type="scientific">Donghicola mangrovi</name>
    <dbReference type="NCBI Taxonomy" id="2729614"/>
    <lineage>
        <taxon>Bacteria</taxon>
        <taxon>Pseudomonadati</taxon>
        <taxon>Pseudomonadota</taxon>
        <taxon>Alphaproteobacteria</taxon>
        <taxon>Rhodobacterales</taxon>
        <taxon>Roseobacteraceae</taxon>
        <taxon>Donghicola</taxon>
    </lineage>
</organism>
<sequence>MRDISSDTSLRDISIPGTHDSATHVLGNAAWIAANAAAFLAVLAASTVMAPVAGLGFARVRKIFQAQTLNIREQLDFGVRFLDLRINRSSSGFVMHHGPMPLFTELSEVLSDVAGFLADNPSETVLVCFKRENTDDALDVLRDLLAYLKPFEPMMFAQGRIPDLGEVRGRIVFVNRITLGASIPGAEDKCGIYLNFADNQTFTAEIEQNGARSLDVVVQDHYQPPADAISIKKADIFDAYASFSGGAFDMRMNFASANIPPAMPKSLNDLGAVVGTTPGTFAEAINPALPELMRQNKEGAGWITMMDYVGQFGAGNNEPVASAIAMNKQWERLSGGTGTLPIDHEIPQGKALFSPNGSWRAEFQADGNVVVYRNVDHFAMHASETYNQGATRAIFQSDGNFVIYSGDTPLASTGTKGLNADRLVMQDDGCLVIYAGENILWSSDMDTYVR</sequence>
<feature type="domain" description="Phosphatidylinositol-specific phospholipase C X" evidence="8">
    <location>
        <begin position="6"/>
        <end position="176"/>
    </location>
</feature>
<evidence type="ECO:0000256" key="4">
    <source>
        <dbReference type="ARBA" id="ARBA00030474"/>
    </source>
</evidence>
<evidence type="ECO:0000256" key="1">
    <source>
        <dbReference type="ARBA" id="ARBA00001316"/>
    </source>
</evidence>
<evidence type="ECO:0000259" key="8">
    <source>
        <dbReference type="SMART" id="SM00148"/>
    </source>
</evidence>
<dbReference type="SMART" id="SM00148">
    <property type="entry name" value="PLCXc"/>
    <property type="match status" value="1"/>
</dbReference>
<dbReference type="InterPro" id="IPR017946">
    <property type="entry name" value="PLC-like_Pdiesterase_TIM-brl"/>
</dbReference>
<feature type="domain" description="Bulb-type lectin" evidence="7">
    <location>
        <begin position="337"/>
        <end position="447"/>
    </location>
</feature>
<dbReference type="SUPFAM" id="SSF51695">
    <property type="entry name" value="PLC-like phosphodiesterases"/>
    <property type="match status" value="1"/>
</dbReference>
<keyword evidence="6" id="KW-0812">Transmembrane</keyword>
<evidence type="ECO:0000313" key="10">
    <source>
        <dbReference type="Proteomes" id="UP000523601"/>
    </source>
</evidence>
<evidence type="ECO:0000313" key="9">
    <source>
        <dbReference type="EMBL" id="NVO28948.1"/>
    </source>
</evidence>
<dbReference type="RefSeq" id="WP_176855633.1">
    <property type="nucleotide sequence ID" value="NZ_JABCJD010000009.1"/>
</dbReference>
<dbReference type="InterPro" id="IPR001480">
    <property type="entry name" value="Bulb-type_lectin_dom"/>
</dbReference>
<protein>
    <recommendedName>
        <fullName evidence="3">1-phosphatidylinositol phosphodiesterase</fullName>
        <ecNumber evidence="2">4.6.1.13</ecNumber>
    </recommendedName>
    <alternativeName>
        <fullName evidence="4">Phosphatidylinositol diacylglycerol-lyase</fullName>
    </alternativeName>
    <alternativeName>
        <fullName evidence="5">Phosphatidylinositol-specific phospholipase C</fullName>
    </alternativeName>
</protein>
<keyword evidence="10" id="KW-1185">Reference proteome</keyword>
<feature type="transmembrane region" description="Helical" evidence="6">
    <location>
        <begin position="29"/>
        <end position="58"/>
    </location>
</feature>
<proteinExistence type="predicted"/>
<dbReference type="PANTHER" id="PTHR13593">
    <property type="match status" value="1"/>
</dbReference>
<name>A0ABX2PHH9_9RHOB</name>
<dbReference type="InterPro" id="IPR051057">
    <property type="entry name" value="PI-PLC_domain"/>
</dbReference>
<dbReference type="Gene3D" id="3.20.20.190">
    <property type="entry name" value="Phosphatidylinositol (PI) phosphodiesterase"/>
    <property type="match status" value="1"/>
</dbReference>
<dbReference type="EC" id="4.6.1.13" evidence="2"/>
<dbReference type="Pfam" id="PF00388">
    <property type="entry name" value="PI-PLC-X"/>
    <property type="match status" value="1"/>
</dbReference>
<gene>
    <name evidence="9" type="ORF">HJ526_16070</name>
</gene>
<dbReference type="SUPFAM" id="SSF51110">
    <property type="entry name" value="alpha-D-mannose-specific plant lectins"/>
    <property type="match status" value="1"/>
</dbReference>
<dbReference type="Gene3D" id="2.90.10.10">
    <property type="entry name" value="Bulb-type lectin domain"/>
    <property type="match status" value="2"/>
</dbReference>
<evidence type="ECO:0000256" key="2">
    <source>
        <dbReference type="ARBA" id="ARBA00012581"/>
    </source>
</evidence>
<dbReference type="Proteomes" id="UP000523601">
    <property type="component" value="Unassembled WGS sequence"/>
</dbReference>
<evidence type="ECO:0000259" key="7">
    <source>
        <dbReference type="SMART" id="SM00108"/>
    </source>
</evidence>
<evidence type="ECO:0000256" key="3">
    <source>
        <dbReference type="ARBA" id="ARBA00019758"/>
    </source>
</evidence>
<accession>A0ABX2PHH9</accession>
<comment type="catalytic activity">
    <reaction evidence="1">
        <text>a 1,2-diacyl-sn-glycero-3-phospho-(1D-myo-inositol) = 1D-myo-inositol 1,2-cyclic phosphate + a 1,2-diacyl-sn-glycerol</text>
        <dbReference type="Rhea" id="RHEA:17093"/>
        <dbReference type="ChEBI" id="CHEBI:17815"/>
        <dbReference type="ChEBI" id="CHEBI:57880"/>
        <dbReference type="ChEBI" id="CHEBI:58484"/>
        <dbReference type="EC" id="4.6.1.13"/>
    </reaction>
</comment>
<dbReference type="SMART" id="SM00108">
    <property type="entry name" value="B_lectin"/>
    <property type="match status" value="1"/>
</dbReference>
<reference evidence="9 10" key="1">
    <citation type="submission" date="2020-04" db="EMBL/GenBank/DDBJ databases">
        <title>Donghicola sp., a member of the Rhodobacteraceae family isolated from mangrove forest in Thailand.</title>
        <authorList>
            <person name="Charoenyingcharoen P."/>
            <person name="Yukphan P."/>
        </authorList>
    </citation>
    <scope>NUCLEOTIDE SEQUENCE [LARGE SCALE GENOMIC DNA]</scope>
    <source>
        <strain evidence="9 10">C2-DW-16</strain>
    </source>
</reference>
<evidence type="ECO:0000256" key="5">
    <source>
        <dbReference type="ARBA" id="ARBA00030782"/>
    </source>
</evidence>
<dbReference type="PROSITE" id="PS50007">
    <property type="entry name" value="PIPLC_X_DOMAIN"/>
    <property type="match status" value="1"/>
</dbReference>
<evidence type="ECO:0000256" key="6">
    <source>
        <dbReference type="SAM" id="Phobius"/>
    </source>
</evidence>
<dbReference type="InterPro" id="IPR000909">
    <property type="entry name" value="PLipase_C_PInositol-sp_X_dom"/>
</dbReference>
<keyword evidence="6" id="KW-1133">Transmembrane helix</keyword>
<keyword evidence="6" id="KW-0472">Membrane</keyword>
<dbReference type="PANTHER" id="PTHR13593:SF113">
    <property type="entry name" value="SI:DKEY-266F7.9"/>
    <property type="match status" value="1"/>
</dbReference>